<comment type="caution">
    <text evidence="2">The sequence shown here is derived from an EMBL/GenBank/DDBJ whole genome shotgun (WGS) entry which is preliminary data.</text>
</comment>
<organism evidence="2 3">
    <name type="scientific">Kistimonas scapharcae</name>
    <dbReference type="NCBI Taxonomy" id="1036133"/>
    <lineage>
        <taxon>Bacteria</taxon>
        <taxon>Pseudomonadati</taxon>
        <taxon>Pseudomonadota</taxon>
        <taxon>Gammaproteobacteria</taxon>
        <taxon>Oceanospirillales</taxon>
        <taxon>Endozoicomonadaceae</taxon>
        <taxon>Kistimonas</taxon>
    </lineage>
</organism>
<accession>A0ABP8V1R4</accession>
<reference evidence="3" key="1">
    <citation type="journal article" date="2019" name="Int. J. Syst. Evol. Microbiol.">
        <title>The Global Catalogue of Microorganisms (GCM) 10K type strain sequencing project: providing services to taxonomists for standard genome sequencing and annotation.</title>
        <authorList>
            <consortium name="The Broad Institute Genomics Platform"/>
            <consortium name="The Broad Institute Genome Sequencing Center for Infectious Disease"/>
            <person name="Wu L."/>
            <person name="Ma J."/>
        </authorList>
    </citation>
    <scope>NUCLEOTIDE SEQUENCE [LARGE SCALE GENOMIC DNA]</scope>
    <source>
        <strain evidence="3">JCM 17805</strain>
    </source>
</reference>
<protein>
    <submittedName>
        <fullName evidence="2">Uncharacterized protein</fullName>
    </submittedName>
</protein>
<dbReference type="Proteomes" id="UP001500604">
    <property type="component" value="Unassembled WGS sequence"/>
</dbReference>
<proteinExistence type="predicted"/>
<evidence type="ECO:0000256" key="1">
    <source>
        <dbReference type="SAM" id="MobiDB-lite"/>
    </source>
</evidence>
<dbReference type="EMBL" id="BAABFL010000134">
    <property type="protein sequence ID" value="GAA4649504.1"/>
    <property type="molecule type" value="Genomic_DNA"/>
</dbReference>
<gene>
    <name evidence="2" type="ORF">GCM10023116_17780</name>
</gene>
<sequence>MKKHSHAFLALNLLAKDYQTTFEKTLPDLEKEQRILFKEWLESVSRYITHDQTHYWHDCDQVMIEPLLSHDHFKTAAQLVAEINSEIMSIHRVAWNENKDYYKEPIDPMYLRSAYYTPFSLKNVSKAYVRLLELKKYLKNTISKHPPEQMSFDFRDALKSTQQLLHSIGHPDMTITPEKADVKLECRYTGEVYTRYGLIPAFYNYIRETPNTAMLAIDYVSCEELADTFSKPSEIQTRRKRKYSEPSTSGMVAAKTKK</sequence>
<evidence type="ECO:0000313" key="2">
    <source>
        <dbReference type="EMBL" id="GAA4649504.1"/>
    </source>
</evidence>
<evidence type="ECO:0000313" key="3">
    <source>
        <dbReference type="Proteomes" id="UP001500604"/>
    </source>
</evidence>
<name>A0ABP8V1R4_9GAMM</name>
<feature type="region of interest" description="Disordered" evidence="1">
    <location>
        <begin position="233"/>
        <end position="258"/>
    </location>
</feature>
<keyword evidence="3" id="KW-1185">Reference proteome</keyword>